<protein>
    <submittedName>
        <fullName evidence="2">Acyl-CoA reductase</fullName>
    </submittedName>
</protein>
<keyword evidence="1" id="KW-0521">NADP</keyword>
<evidence type="ECO:0000313" key="2">
    <source>
        <dbReference type="EMBL" id="MFD2275979.1"/>
    </source>
</evidence>
<dbReference type="Pfam" id="PF05893">
    <property type="entry name" value="LuxC"/>
    <property type="match status" value="1"/>
</dbReference>
<reference evidence="3" key="1">
    <citation type="journal article" date="2019" name="Int. J. Syst. Evol. Microbiol.">
        <title>The Global Catalogue of Microorganisms (GCM) 10K type strain sequencing project: providing services to taxonomists for standard genome sequencing and annotation.</title>
        <authorList>
            <consortium name="The Broad Institute Genomics Platform"/>
            <consortium name="The Broad Institute Genome Sequencing Center for Infectious Disease"/>
            <person name="Wu L."/>
            <person name="Ma J."/>
        </authorList>
    </citation>
    <scope>NUCLEOTIDE SEQUENCE [LARGE SCALE GENOMIC DNA]</scope>
    <source>
        <strain evidence="3">JCM 16545</strain>
    </source>
</reference>
<organism evidence="2 3">
    <name type="scientific">Rubritalea spongiae</name>
    <dbReference type="NCBI Taxonomy" id="430797"/>
    <lineage>
        <taxon>Bacteria</taxon>
        <taxon>Pseudomonadati</taxon>
        <taxon>Verrucomicrobiota</taxon>
        <taxon>Verrucomicrobiia</taxon>
        <taxon>Verrucomicrobiales</taxon>
        <taxon>Rubritaleaceae</taxon>
        <taxon>Rubritalea</taxon>
    </lineage>
</organism>
<dbReference type="RefSeq" id="WP_377095513.1">
    <property type="nucleotide sequence ID" value="NZ_JBHSJM010000001.1"/>
</dbReference>
<dbReference type="Proteomes" id="UP001597297">
    <property type="component" value="Unassembled WGS sequence"/>
</dbReference>
<gene>
    <name evidence="2" type="ORF">ACFSQZ_05830</name>
</gene>
<evidence type="ECO:0000256" key="1">
    <source>
        <dbReference type="ARBA" id="ARBA00022857"/>
    </source>
</evidence>
<keyword evidence="3" id="KW-1185">Reference proteome</keyword>
<sequence length="362" mass="39893">MTTEQRALELAKASEAFSKFLGEFSANDLLDWVSHELGHPAALDDYQQVGDILTKATPPRHLLHIISGNTPHAGLQSLLRGLLIGANNIVKLPSQPTSADDTAILPEIRKFHQSLSPSLQSLSSFTHELDDKQLHSADTVVAIGSDQAIEAIHSRLIPKQRFIPHGHKISFALIDKPSSKNAQLAAVDASLFNQQGCLSPHAIYVKNNASDFAPMLATAMQDLSQKIPRSPISISESGAIRNLRETLRFQAAQDPANTQLYESDTDTSWTVIYENDSTLRPSPQNRVIFVRPWPSTPEDLGNELEYLSTIALSPLSGLLKEVECLKPPRICQLGKAQQPHLFWHHDGFAPLASLVTWQDIHL</sequence>
<accession>A0ABW5E0U1</accession>
<evidence type="ECO:0000313" key="3">
    <source>
        <dbReference type="Proteomes" id="UP001597297"/>
    </source>
</evidence>
<comment type="caution">
    <text evidence="2">The sequence shown here is derived from an EMBL/GenBank/DDBJ whole genome shotgun (WGS) entry which is preliminary data.</text>
</comment>
<dbReference type="InterPro" id="IPR008670">
    <property type="entry name" value="CoA_reduct_LuxC"/>
</dbReference>
<name>A0ABW5E0U1_9BACT</name>
<proteinExistence type="predicted"/>
<dbReference type="EMBL" id="JBHUJC010000018">
    <property type="protein sequence ID" value="MFD2275979.1"/>
    <property type="molecule type" value="Genomic_DNA"/>
</dbReference>